<comment type="caution">
    <text evidence="2">The sequence shown here is derived from an EMBL/GenBank/DDBJ whole genome shotgun (WGS) entry which is preliminary data.</text>
</comment>
<feature type="transmembrane region" description="Helical" evidence="1">
    <location>
        <begin position="42"/>
        <end position="63"/>
    </location>
</feature>
<evidence type="ECO:0000313" key="2">
    <source>
        <dbReference type="EMBL" id="MFM0636682.1"/>
    </source>
</evidence>
<keyword evidence="1" id="KW-0472">Membrane</keyword>
<evidence type="ECO:0008006" key="4">
    <source>
        <dbReference type="Google" id="ProtNLM"/>
    </source>
</evidence>
<dbReference type="RefSeq" id="WP_408334804.1">
    <property type="nucleotide sequence ID" value="NZ_JAQQCF010000005.1"/>
</dbReference>
<proteinExistence type="predicted"/>
<organism evidence="2 3">
    <name type="scientific">Paraburkholderia metrosideri</name>
    <dbReference type="NCBI Taxonomy" id="580937"/>
    <lineage>
        <taxon>Bacteria</taxon>
        <taxon>Pseudomonadati</taxon>
        <taxon>Pseudomonadota</taxon>
        <taxon>Betaproteobacteria</taxon>
        <taxon>Burkholderiales</taxon>
        <taxon>Burkholderiaceae</taxon>
        <taxon>Paraburkholderia</taxon>
    </lineage>
</organism>
<keyword evidence="1" id="KW-1133">Transmembrane helix</keyword>
<evidence type="ECO:0000313" key="3">
    <source>
        <dbReference type="Proteomes" id="UP001629432"/>
    </source>
</evidence>
<protein>
    <recommendedName>
        <fullName evidence="4">Phage abortive infection protein</fullName>
    </recommendedName>
</protein>
<keyword evidence="1" id="KW-0812">Transmembrane</keyword>
<gene>
    <name evidence="2" type="ORF">PQQ63_08255</name>
</gene>
<dbReference type="EMBL" id="JAQQCF010000005">
    <property type="protein sequence ID" value="MFM0636682.1"/>
    <property type="molecule type" value="Genomic_DNA"/>
</dbReference>
<keyword evidence="3" id="KW-1185">Reference proteome</keyword>
<evidence type="ECO:0000256" key="1">
    <source>
        <dbReference type="SAM" id="Phobius"/>
    </source>
</evidence>
<reference evidence="2 3" key="1">
    <citation type="journal article" date="2024" name="Chem. Sci.">
        <title>Discovery of megapolipeptins by genome mining of a Burkholderiales bacteria collection.</title>
        <authorList>
            <person name="Paulo B.S."/>
            <person name="Recchia M.J.J."/>
            <person name="Lee S."/>
            <person name="Fergusson C.H."/>
            <person name="Romanowski S.B."/>
            <person name="Hernandez A."/>
            <person name="Krull N."/>
            <person name="Liu D.Y."/>
            <person name="Cavanagh H."/>
            <person name="Bos A."/>
            <person name="Gray C.A."/>
            <person name="Murphy B.T."/>
            <person name="Linington R.G."/>
            <person name="Eustaquio A.S."/>
        </authorList>
    </citation>
    <scope>NUCLEOTIDE SEQUENCE [LARGE SCALE GENOMIC DNA]</scope>
    <source>
        <strain evidence="2 3">RL17-338-BIC-A</strain>
    </source>
</reference>
<name>A0ABW9DPZ4_9BURK</name>
<accession>A0ABW9DPZ4</accession>
<feature type="transmembrane region" description="Helical" evidence="1">
    <location>
        <begin position="7"/>
        <end position="30"/>
    </location>
</feature>
<sequence>MINGYVIAAAISVLGVIAAYWYQFVIVLGYGAATDGASWENFGSYFGGVAGPVLTFISLLFIIKSFRLQNEANESLKNQLKDNEKSEKLKSFSVLFFNMIESQKNLLEKFKLVFPVNGASVVKRGADAIMSVENDIAGLRKIGASDASIKQYMQNIDGSDQIFGILRAFYISVKMVFEKLSNEEGFSREQREDYLNTLLNFTDFAQLRLVIMGMQFIECVASDYLSGKGEFISVLDDMGIQLPLY</sequence>
<dbReference type="Proteomes" id="UP001629432">
    <property type="component" value="Unassembled WGS sequence"/>
</dbReference>